<dbReference type="KEGG" id="har:HEAR1024"/>
<protein>
    <submittedName>
        <fullName evidence="1">Uncharacterized protein</fullName>
    </submittedName>
</protein>
<dbReference type="EMBL" id="CU207211">
    <property type="protein sequence ID" value="CAL61206.1"/>
    <property type="molecule type" value="Genomic_DNA"/>
</dbReference>
<organism evidence="1 2">
    <name type="scientific">Herminiimonas arsenicoxydans</name>
    <dbReference type="NCBI Taxonomy" id="204773"/>
    <lineage>
        <taxon>Bacteria</taxon>
        <taxon>Pseudomonadati</taxon>
        <taxon>Pseudomonadota</taxon>
        <taxon>Betaproteobacteria</taxon>
        <taxon>Burkholderiales</taxon>
        <taxon>Oxalobacteraceae</taxon>
        <taxon>Herminiimonas</taxon>
    </lineage>
</organism>
<evidence type="ECO:0000313" key="1">
    <source>
        <dbReference type="EMBL" id="CAL61206.1"/>
    </source>
</evidence>
<name>A4G3W9_HERAR</name>
<proteinExistence type="predicted"/>
<dbReference type="HOGENOM" id="CLU_2990525_0_0_4"/>
<accession>A4G3W9</accession>
<dbReference type="Proteomes" id="UP000006697">
    <property type="component" value="Chromosome"/>
</dbReference>
<evidence type="ECO:0000313" key="2">
    <source>
        <dbReference type="Proteomes" id="UP000006697"/>
    </source>
</evidence>
<reference evidence="1 2" key="1">
    <citation type="journal article" date="2007" name="PLoS Genet.">
        <title>A tale of two oxidation states: bacterial colonization of arsenic-rich environments.</title>
        <authorList>
            <person name="Muller D."/>
            <person name="Medigue C."/>
            <person name="Koechler S."/>
            <person name="Barbe V."/>
            <person name="Barakat M."/>
            <person name="Talla E."/>
            <person name="Bonnefoy V."/>
            <person name="Krin E."/>
            <person name="Arsene-Ploetze F."/>
            <person name="Carapito C."/>
            <person name="Chandler M."/>
            <person name="Cournoyer B."/>
            <person name="Cruveiller S."/>
            <person name="Dossat C."/>
            <person name="Duval S."/>
            <person name="Heymann M."/>
            <person name="Leize E."/>
            <person name="Lieutaud A."/>
            <person name="Lievremont D."/>
            <person name="Makita Y."/>
            <person name="Mangenot S."/>
            <person name="Nitschke W."/>
            <person name="Ortet P."/>
            <person name="Perdrial N."/>
            <person name="Schoepp B."/>
            <person name="Siguier N."/>
            <person name="Simeonova D.D."/>
            <person name="Rouy Z."/>
            <person name="Segurens B."/>
            <person name="Turlin E."/>
            <person name="Vallenet D."/>
            <person name="Van Dorsselaer A."/>
            <person name="Weiss S."/>
            <person name="Weissenbach J."/>
            <person name="Lett M.C."/>
            <person name="Danchin A."/>
            <person name="Bertin P.N."/>
        </authorList>
    </citation>
    <scope>NUCLEOTIDE SEQUENCE [LARGE SCALE GENOMIC DNA]</scope>
    <source>
        <strain evidence="2">ULPAs1</strain>
    </source>
</reference>
<keyword evidence="2" id="KW-1185">Reference proteome</keyword>
<dbReference type="AlphaFoldDB" id="A4G3W9"/>
<gene>
    <name evidence="1" type="ordered locus">HEAR1024</name>
</gene>
<sequence>MRNDGQAERIDLHEMLLMIYDRMMIGNVNALAIPRLTYCMLPEYGQKGWPLICRRRK</sequence>